<evidence type="ECO:0000256" key="12">
    <source>
        <dbReference type="ARBA" id="ARBA00061343"/>
    </source>
</evidence>
<dbReference type="InterPro" id="IPR036116">
    <property type="entry name" value="FN3_sf"/>
</dbReference>
<dbReference type="CDD" id="cd14549">
    <property type="entry name" value="R5-PTPc-1"/>
    <property type="match status" value="1"/>
</dbReference>
<dbReference type="InterPro" id="IPR003961">
    <property type="entry name" value="FN3_dom"/>
</dbReference>
<feature type="domain" description="Fibronectin type-III" evidence="18">
    <location>
        <begin position="134"/>
        <end position="231"/>
    </location>
</feature>
<organism evidence="19 20">
    <name type="scientific">Aphidius gifuensis</name>
    <name type="common">Parasitoid wasp</name>
    <dbReference type="NCBI Taxonomy" id="684658"/>
    <lineage>
        <taxon>Eukaryota</taxon>
        <taxon>Metazoa</taxon>
        <taxon>Ecdysozoa</taxon>
        <taxon>Arthropoda</taxon>
        <taxon>Hexapoda</taxon>
        <taxon>Insecta</taxon>
        <taxon>Pterygota</taxon>
        <taxon>Neoptera</taxon>
        <taxon>Endopterygota</taxon>
        <taxon>Hymenoptera</taxon>
        <taxon>Apocrita</taxon>
        <taxon>Ichneumonoidea</taxon>
        <taxon>Braconidae</taxon>
        <taxon>Aphidiinae</taxon>
        <taxon>Aphidius</taxon>
    </lineage>
</organism>
<dbReference type="InterPro" id="IPR050713">
    <property type="entry name" value="RTP_Phos/Ushers"/>
</dbReference>
<dbReference type="SMART" id="SM00404">
    <property type="entry name" value="PTPc_motif"/>
    <property type="match status" value="2"/>
</dbReference>
<feature type="domain" description="Fibronectin type-III" evidence="18">
    <location>
        <begin position="438"/>
        <end position="541"/>
    </location>
</feature>
<feature type="transmembrane region" description="Helical" evidence="13">
    <location>
        <begin position="556"/>
        <end position="581"/>
    </location>
</feature>
<evidence type="ECO:0000256" key="13">
    <source>
        <dbReference type="SAM" id="Phobius"/>
    </source>
</evidence>
<dbReference type="GO" id="GO:0004725">
    <property type="term" value="F:protein tyrosine phosphatase activity"/>
    <property type="evidence" value="ECO:0007669"/>
    <property type="project" value="UniProtKB-EC"/>
</dbReference>
<feature type="chain" id="PRO_5032511795" description="protein-tyrosine-phosphatase" evidence="14">
    <location>
        <begin position="25"/>
        <end position="1365"/>
    </location>
</feature>
<dbReference type="FunFam" id="3.90.190.10:FF:000068">
    <property type="entry name" value="receptor-type tyrosine-protein phosphatase zeta"/>
    <property type="match status" value="1"/>
</dbReference>
<accession>A0A834Y2N0</accession>
<dbReference type="InterPro" id="IPR029021">
    <property type="entry name" value="Prot-tyrosine_phosphatase-like"/>
</dbReference>
<dbReference type="Pfam" id="PF00102">
    <property type="entry name" value="Y_phosphatase"/>
    <property type="match status" value="2"/>
</dbReference>
<dbReference type="Gene3D" id="2.60.40.10">
    <property type="entry name" value="Immunoglobulins"/>
    <property type="match status" value="5"/>
</dbReference>
<dbReference type="PROSITE" id="PS50835">
    <property type="entry name" value="IG_LIKE"/>
    <property type="match status" value="1"/>
</dbReference>
<keyword evidence="3 13" id="KW-0812">Transmembrane</keyword>
<keyword evidence="9 13" id="KW-0472">Membrane</keyword>
<dbReference type="SMART" id="SM00060">
    <property type="entry name" value="FN3"/>
    <property type="match status" value="4"/>
</dbReference>
<dbReference type="InterPro" id="IPR000242">
    <property type="entry name" value="PTP_cat"/>
</dbReference>
<dbReference type="Pfam" id="PF00047">
    <property type="entry name" value="ig"/>
    <property type="match status" value="1"/>
</dbReference>
<dbReference type="PROSITE" id="PS00383">
    <property type="entry name" value="TYR_PHOSPHATASE_1"/>
    <property type="match status" value="1"/>
</dbReference>
<feature type="domain" description="Fibronectin type-III" evidence="18">
    <location>
        <begin position="336"/>
        <end position="434"/>
    </location>
</feature>
<keyword evidence="20" id="KW-1185">Reference proteome</keyword>
<dbReference type="GO" id="GO:0016020">
    <property type="term" value="C:membrane"/>
    <property type="evidence" value="ECO:0007669"/>
    <property type="project" value="UniProtKB-SubCell"/>
</dbReference>
<keyword evidence="5" id="KW-0677">Repeat</keyword>
<dbReference type="CDD" id="cd00063">
    <property type="entry name" value="FN3"/>
    <property type="match status" value="4"/>
</dbReference>
<evidence type="ECO:0000256" key="4">
    <source>
        <dbReference type="ARBA" id="ARBA00022729"/>
    </source>
</evidence>
<dbReference type="InterPro" id="IPR000387">
    <property type="entry name" value="Tyr_Pase_dom"/>
</dbReference>
<feature type="signal peptide" evidence="14">
    <location>
        <begin position="1"/>
        <end position="24"/>
    </location>
</feature>
<dbReference type="EMBL" id="JACMRX010000001">
    <property type="protein sequence ID" value="KAF7996880.1"/>
    <property type="molecule type" value="Genomic_DNA"/>
</dbReference>
<dbReference type="PROSITE" id="PS50055">
    <property type="entry name" value="TYR_PHOSPHATASE_PTP"/>
    <property type="match status" value="2"/>
</dbReference>
<keyword evidence="4 14" id="KW-0732">Signal</keyword>
<comment type="subcellular location">
    <subcellularLocation>
        <location evidence="1">Membrane</location>
        <topology evidence="1">Single-pass type I membrane protein</topology>
    </subcellularLocation>
</comment>
<evidence type="ECO:0000256" key="10">
    <source>
        <dbReference type="ARBA" id="ARBA00023180"/>
    </source>
</evidence>
<keyword evidence="6" id="KW-0378">Hydrolase</keyword>
<feature type="domain" description="Tyrosine specific protein phosphatases" evidence="16">
    <location>
        <begin position="1117"/>
        <end position="1189"/>
    </location>
</feature>
<evidence type="ECO:0000256" key="9">
    <source>
        <dbReference type="ARBA" id="ARBA00023136"/>
    </source>
</evidence>
<feature type="domain" description="Ig-like" evidence="17">
    <location>
        <begin position="31"/>
        <end position="129"/>
    </location>
</feature>
<feature type="domain" description="Tyrosine specific protein phosphatases" evidence="16">
    <location>
        <begin position="825"/>
        <end position="899"/>
    </location>
</feature>
<dbReference type="SMART" id="SM00194">
    <property type="entry name" value="PTPc"/>
    <property type="match status" value="2"/>
</dbReference>
<feature type="domain" description="Tyrosine-protein phosphatase" evidence="15">
    <location>
        <begin position="641"/>
        <end position="908"/>
    </location>
</feature>
<dbReference type="OrthoDB" id="6022401at2759"/>
<dbReference type="Proteomes" id="UP000639338">
    <property type="component" value="Unassembled WGS sequence"/>
</dbReference>
<dbReference type="FunFam" id="2.60.40.10:FF:001528">
    <property type="entry name" value="Tyrosine-protein phosphatase 99A"/>
    <property type="match status" value="1"/>
</dbReference>
<feature type="domain" description="Tyrosine-protein phosphatase" evidence="15">
    <location>
        <begin position="942"/>
        <end position="1198"/>
    </location>
</feature>
<keyword evidence="10" id="KW-0325">Glycoprotein</keyword>
<evidence type="ECO:0000256" key="11">
    <source>
        <dbReference type="ARBA" id="ARBA00051722"/>
    </source>
</evidence>
<keyword evidence="8 13" id="KW-1133">Transmembrane helix</keyword>
<dbReference type="FunFam" id="3.90.190.10:FF:000013">
    <property type="entry name" value="receptor-type tyrosine-protein phosphatase zeta isoform X1"/>
    <property type="match status" value="1"/>
</dbReference>
<reference evidence="19 20" key="1">
    <citation type="submission" date="2020-08" db="EMBL/GenBank/DDBJ databases">
        <title>Aphidius gifuensis genome sequencing and assembly.</title>
        <authorList>
            <person name="Du Z."/>
        </authorList>
    </citation>
    <scope>NUCLEOTIDE SEQUENCE [LARGE SCALE GENOMIC DNA]</scope>
    <source>
        <strain evidence="19">YNYX2018</strain>
        <tissue evidence="19">Adults</tissue>
    </source>
</reference>
<evidence type="ECO:0000313" key="19">
    <source>
        <dbReference type="EMBL" id="KAF7996880.1"/>
    </source>
</evidence>
<evidence type="ECO:0000256" key="1">
    <source>
        <dbReference type="ARBA" id="ARBA00004479"/>
    </source>
</evidence>
<dbReference type="PANTHER" id="PTHR46957">
    <property type="entry name" value="CYTOKINE RECEPTOR"/>
    <property type="match status" value="1"/>
</dbReference>
<dbReference type="FunFam" id="2.60.40.10:FF:000028">
    <property type="entry name" value="Neuronal cell adhesion molecule"/>
    <property type="match status" value="1"/>
</dbReference>
<sequence>MIVNRQDWIIHAYLIWFLIKIASTGRVFDVPDSVVTHVLADAGQNVTLECPGVTERSVVSRLVWRANDIRIVEYGSQSTTYFGHHNRIFLVEKNFTLFFCPVTSEDSGEYQCIVNNRNIPEAIVNLTVQDVPDPPGRPIATNFTSRSVTISWAPSDNSHNNPISHYVINVRVGENGPWNENEEIITSSNDTKYYMENLLPFMSYSFRVTAVNSRGRSSPSVPSHYITTLREVPVGKPTIMSAQNISATAILLTWKPPPPDTMNGEFLGYRISYRPFDKNNEYIKELYLRNRKIERHAIQNLETYTMYIVWLQVFNPEGSGPNVSTTVMTDEGVPSKPLRLKAYSINSSSMELSWREPENKNGLIHGYRIYYMHSNFTEVNSLKTNNESTETTETIEFLLNNLKPSTEYKIWVKAFTWKNEGEPSDHIIQKTDVAGPSAPEILNLTCQTHDSIYLYWGRPDTYSTSIDYYHIMYRNDVINKFHEIEIPTDEKYLNTGTTIPNLTMNTMYEVMVCAGTNSTINPHLIIRGNCSLPKTILVARNCDKTESLKMHNPDDLSAGVVAGMICATAALIMAIAALILWRRIFRKCFQTTYCFLDYPPRNVTAQQDWENSKQDGERTAVLVKNFVQHVAALHADGDIGFSKEFELFPKETELYLADNSKSVENQTKNRYGNIIAYDHSRVRLLPCNGSPPNKGQDYINANYIDGWQRSRAYIGTQGPLQWTIDSFWRMVWEQRVSIIVMITNLVERGRPKCDMYWPKEGTETYGNIQVALIKEDVMATYTIRTLHIRHLKIKKKKNGTNIGERTVYQYHYTGWPDHGVPDHPLPVLSFIRKSSNANPPSAGPIIVHCSAGVGRTGAYIVIDTMLKQAKSKGEINIYGFLKYIRTQRYSLVQTEEQYIFIHDALQEAIESGETNISEDNLLKYIQDMLSPTNNNTDPWNNIDLQYKLVTSWKPKDFNLVSATKPCNINKNRNVEIVPIENSRVHLTPKAGIDGSDYINATWLPGFQRNREFIITQHPLNTTINEFWQMLWDHNAKTIVMLTECNNDYPEFWPNDISTEIKNDNFRVTFCSIKKTTNGVIIREFIIRSLQDDYEMSIKIVQGAINQNGLWPHNDNPKTLVNIIQDYHREYQNGPIIVMDKYGGIEASLFILLTTLIKQIEFEKHADIYMYSKLLYMKRPGILRSKDDYTTIYRCLESFLTTKLRVEPDLYLMTNGNANCTNDNDNNDADADNYIANDNNITTTTIPINYQLKMTNNCDYTNDDVPHEYATDYASPNPNHNNHIIERGCATTIATAAPPPPPTTTIGGCAEFGDHHIIVDASGLPIRNANFINHSVVPVDTNGYITNGNMRIPPEGMEATCAMMPQ</sequence>
<evidence type="ECO:0000313" key="20">
    <source>
        <dbReference type="Proteomes" id="UP000639338"/>
    </source>
</evidence>
<evidence type="ECO:0000256" key="8">
    <source>
        <dbReference type="ARBA" id="ARBA00022989"/>
    </source>
</evidence>
<dbReference type="SUPFAM" id="SSF49265">
    <property type="entry name" value="Fibronectin type III"/>
    <property type="match status" value="2"/>
</dbReference>
<evidence type="ECO:0000256" key="7">
    <source>
        <dbReference type="ARBA" id="ARBA00022912"/>
    </source>
</evidence>
<dbReference type="InterPro" id="IPR003595">
    <property type="entry name" value="Tyr_Pase_cat"/>
</dbReference>
<evidence type="ECO:0000256" key="3">
    <source>
        <dbReference type="ARBA" id="ARBA00022692"/>
    </source>
</evidence>
<evidence type="ECO:0000256" key="6">
    <source>
        <dbReference type="ARBA" id="ARBA00022801"/>
    </source>
</evidence>
<gene>
    <name evidence="19" type="ORF">HCN44_002526</name>
</gene>
<evidence type="ECO:0000256" key="14">
    <source>
        <dbReference type="SAM" id="SignalP"/>
    </source>
</evidence>
<dbReference type="GO" id="GO:0009653">
    <property type="term" value="P:anatomical structure morphogenesis"/>
    <property type="evidence" value="ECO:0007669"/>
    <property type="project" value="UniProtKB-ARBA"/>
</dbReference>
<evidence type="ECO:0000259" key="16">
    <source>
        <dbReference type="PROSITE" id="PS50056"/>
    </source>
</evidence>
<name>A0A834Y2N0_APHGI</name>
<dbReference type="PROSITE" id="PS50853">
    <property type="entry name" value="FN3"/>
    <property type="match status" value="4"/>
</dbReference>
<feature type="domain" description="Fibronectin type-III" evidence="18">
    <location>
        <begin position="236"/>
        <end position="332"/>
    </location>
</feature>
<dbReference type="EC" id="3.1.3.48" evidence="2"/>
<comment type="catalytic activity">
    <reaction evidence="11">
        <text>O-phospho-L-tyrosyl-[protein] + H2O = L-tyrosyl-[protein] + phosphate</text>
        <dbReference type="Rhea" id="RHEA:10684"/>
        <dbReference type="Rhea" id="RHEA-COMP:10136"/>
        <dbReference type="Rhea" id="RHEA-COMP:20101"/>
        <dbReference type="ChEBI" id="CHEBI:15377"/>
        <dbReference type="ChEBI" id="CHEBI:43474"/>
        <dbReference type="ChEBI" id="CHEBI:46858"/>
        <dbReference type="ChEBI" id="CHEBI:61978"/>
        <dbReference type="EC" id="3.1.3.48"/>
    </reaction>
</comment>
<dbReference type="SUPFAM" id="SSF52799">
    <property type="entry name" value="(Phosphotyrosine protein) phosphatases II"/>
    <property type="match status" value="2"/>
</dbReference>
<dbReference type="SMART" id="SM00409">
    <property type="entry name" value="IG"/>
    <property type="match status" value="1"/>
</dbReference>
<evidence type="ECO:0000259" key="18">
    <source>
        <dbReference type="PROSITE" id="PS50853"/>
    </source>
</evidence>
<dbReference type="InterPro" id="IPR013783">
    <property type="entry name" value="Ig-like_fold"/>
</dbReference>
<dbReference type="InterPro" id="IPR007110">
    <property type="entry name" value="Ig-like_dom"/>
</dbReference>
<comment type="caution">
    <text evidence="19">The sequence shown here is derived from an EMBL/GenBank/DDBJ whole genome shotgun (WGS) entry which is preliminary data.</text>
</comment>
<evidence type="ECO:0000259" key="15">
    <source>
        <dbReference type="PROSITE" id="PS50055"/>
    </source>
</evidence>
<dbReference type="SUPFAM" id="SSF48726">
    <property type="entry name" value="Immunoglobulin"/>
    <property type="match status" value="1"/>
</dbReference>
<proteinExistence type="inferred from homology"/>
<dbReference type="InterPro" id="IPR016130">
    <property type="entry name" value="Tyr_Pase_AS"/>
</dbReference>
<comment type="similarity">
    <text evidence="12">Belongs to the protein-tyrosine phosphatase family. Receptor class subfamily.</text>
</comment>
<dbReference type="Gene3D" id="3.90.190.10">
    <property type="entry name" value="Protein tyrosine phosphatase superfamily"/>
    <property type="match status" value="2"/>
</dbReference>
<dbReference type="GO" id="GO:0048666">
    <property type="term" value="P:neuron development"/>
    <property type="evidence" value="ECO:0007669"/>
    <property type="project" value="UniProtKB-ARBA"/>
</dbReference>
<evidence type="ECO:0000259" key="17">
    <source>
        <dbReference type="PROSITE" id="PS50835"/>
    </source>
</evidence>
<evidence type="ECO:0000256" key="5">
    <source>
        <dbReference type="ARBA" id="ARBA00022737"/>
    </source>
</evidence>
<keyword evidence="7" id="KW-0904">Protein phosphatase</keyword>
<dbReference type="InterPro" id="IPR013151">
    <property type="entry name" value="Immunoglobulin_dom"/>
</dbReference>
<dbReference type="PROSITE" id="PS50056">
    <property type="entry name" value="TYR_PHOSPHATASE_2"/>
    <property type="match status" value="2"/>
</dbReference>
<dbReference type="InterPro" id="IPR003599">
    <property type="entry name" value="Ig_sub"/>
</dbReference>
<protein>
    <recommendedName>
        <fullName evidence="2">protein-tyrosine-phosphatase</fullName>
        <ecNumber evidence="2">3.1.3.48</ecNumber>
    </recommendedName>
</protein>
<dbReference type="Pfam" id="PF00041">
    <property type="entry name" value="fn3"/>
    <property type="match status" value="4"/>
</dbReference>
<dbReference type="PRINTS" id="PR00700">
    <property type="entry name" value="PRTYPHPHTASE"/>
</dbReference>
<evidence type="ECO:0000256" key="2">
    <source>
        <dbReference type="ARBA" id="ARBA00013064"/>
    </source>
</evidence>
<dbReference type="FunFam" id="2.60.40.10:FF:001386">
    <property type="entry name" value="Receptor-type tyrosine-protein phosphatase gamma"/>
    <property type="match status" value="1"/>
</dbReference>
<dbReference type="InterPro" id="IPR036179">
    <property type="entry name" value="Ig-like_dom_sf"/>
</dbReference>
<dbReference type="PANTHER" id="PTHR46957:SF6">
    <property type="entry name" value="PROTEIN-TYROSINE-PHOSPHATASE"/>
    <property type="match status" value="1"/>
</dbReference>